<dbReference type="Proteomes" id="UP001341840">
    <property type="component" value="Unassembled WGS sequence"/>
</dbReference>
<sequence length="139" mass="15729">MGPVNFTRVRAALRELKGTNEEPKRFEVFIATRTSCKRKELDEGIQTAIEQPGRVRCYGRSTTQTLKSELEDVKIQQQQQAEDIHRLRSMVKLLLLRFEPDMRPEEVDAMLPNAQNSPVDANSGHGSTHHARNVSTVGC</sequence>
<organism evidence="2 3">
    <name type="scientific">Stylosanthes scabra</name>
    <dbReference type="NCBI Taxonomy" id="79078"/>
    <lineage>
        <taxon>Eukaryota</taxon>
        <taxon>Viridiplantae</taxon>
        <taxon>Streptophyta</taxon>
        <taxon>Embryophyta</taxon>
        <taxon>Tracheophyta</taxon>
        <taxon>Spermatophyta</taxon>
        <taxon>Magnoliopsida</taxon>
        <taxon>eudicotyledons</taxon>
        <taxon>Gunneridae</taxon>
        <taxon>Pentapetalae</taxon>
        <taxon>rosids</taxon>
        <taxon>fabids</taxon>
        <taxon>Fabales</taxon>
        <taxon>Fabaceae</taxon>
        <taxon>Papilionoideae</taxon>
        <taxon>50 kb inversion clade</taxon>
        <taxon>dalbergioids sensu lato</taxon>
        <taxon>Dalbergieae</taxon>
        <taxon>Pterocarpus clade</taxon>
        <taxon>Stylosanthes</taxon>
    </lineage>
</organism>
<gene>
    <name evidence="2" type="ORF">PIB30_078749</name>
</gene>
<reference evidence="2 3" key="1">
    <citation type="journal article" date="2023" name="Plants (Basel)">
        <title>Bridging the Gap: Combining Genomics and Transcriptomics Approaches to Understand Stylosanthes scabra, an Orphan Legume from the Brazilian Caatinga.</title>
        <authorList>
            <person name="Ferreira-Neto J.R.C."/>
            <person name="da Silva M.D."/>
            <person name="Binneck E."/>
            <person name="de Melo N.F."/>
            <person name="da Silva R.H."/>
            <person name="de Melo A.L.T.M."/>
            <person name="Pandolfi V."/>
            <person name="Bustamante F.O."/>
            <person name="Brasileiro-Vidal A.C."/>
            <person name="Benko-Iseppon A.M."/>
        </authorList>
    </citation>
    <scope>NUCLEOTIDE SEQUENCE [LARGE SCALE GENOMIC DNA]</scope>
    <source>
        <tissue evidence="2">Leaves</tissue>
    </source>
</reference>
<feature type="compositionally biased region" description="Polar residues" evidence="1">
    <location>
        <begin position="113"/>
        <end position="126"/>
    </location>
</feature>
<protein>
    <submittedName>
        <fullName evidence="2">Uncharacterized protein</fullName>
    </submittedName>
</protein>
<name>A0ABU6ZPR6_9FABA</name>
<feature type="region of interest" description="Disordered" evidence="1">
    <location>
        <begin position="113"/>
        <end position="139"/>
    </location>
</feature>
<dbReference type="EMBL" id="JASCZI010272957">
    <property type="protein sequence ID" value="MED6223914.1"/>
    <property type="molecule type" value="Genomic_DNA"/>
</dbReference>
<keyword evidence="3" id="KW-1185">Reference proteome</keyword>
<proteinExistence type="predicted"/>
<evidence type="ECO:0000256" key="1">
    <source>
        <dbReference type="SAM" id="MobiDB-lite"/>
    </source>
</evidence>
<evidence type="ECO:0000313" key="3">
    <source>
        <dbReference type="Proteomes" id="UP001341840"/>
    </source>
</evidence>
<comment type="caution">
    <text evidence="2">The sequence shown here is derived from an EMBL/GenBank/DDBJ whole genome shotgun (WGS) entry which is preliminary data.</text>
</comment>
<accession>A0ABU6ZPR6</accession>
<evidence type="ECO:0000313" key="2">
    <source>
        <dbReference type="EMBL" id="MED6223914.1"/>
    </source>
</evidence>